<dbReference type="Proteomes" id="UP000095200">
    <property type="component" value="Unassembled WGS sequence"/>
</dbReference>
<gene>
    <name evidence="8" type="ORF">DPF_1571</name>
</gene>
<dbReference type="RefSeq" id="WP_069858681.1">
    <property type="nucleotide sequence ID" value="NZ_BDFE01000015.1"/>
</dbReference>
<dbReference type="SUPFAM" id="SSF52540">
    <property type="entry name" value="P-loop containing nucleoside triphosphate hydrolases"/>
    <property type="match status" value="1"/>
</dbReference>
<dbReference type="Gene3D" id="3.40.50.300">
    <property type="entry name" value="P-loop containing nucleotide triphosphate hydrolases"/>
    <property type="match status" value="3"/>
</dbReference>
<evidence type="ECO:0000256" key="2">
    <source>
        <dbReference type="ARBA" id="ARBA00022801"/>
    </source>
</evidence>
<dbReference type="PROSITE" id="PS51198">
    <property type="entry name" value="UVRD_HELICASE_ATP_BIND"/>
    <property type="match status" value="1"/>
</dbReference>
<sequence>MGTFLADLHIHSRFSRATSKNLTFRHLAAWASVKGLDILGTGDFTHPGWLAMLEDELEPDEGGLFRLKQTADLARELPGMEGDLPCRTKFLLSSEISSIYKRGGRVRKVHNLVYMPDLDAAKRFNAKLAQVGNIASDGRPILGLDSRNLLEMVLETHPQAYLIPAHIWTPWFSVFGSKSGFDTLEECFGDLTSEIFALETGLSSDPAMNWLWSDLDAYALVSNSDAHSGPNLGREANIFHGAKDYTGIFRALKGKLSATEFRGTLEFYPEEGKYHLDGHRKCGVVVDPREGRRSDNICPVCGKPLTVGVLNRVLELADRTTPVRPVGHPGFTSLIPLPEIVSEIVGTGPRTKKVARMYFSLIERFGTEMQILRSVPVEDLKRFSSVVAEAVTRLREDQVVRQGGFDGQYGTIKVFSRQEREAFKRGKAMLPIPVDRQEQVHAQGATPRSFEADPKPRPEPIAEPNTLQQQAIEAGPGPVLVLAGPGTGKTHTLMGRVKHLLAQGEDPATMLVVTFTRRAAQEIRNRLALVDPRGSKMRADTLHAMAFDFWSRKLGEAPVLLSEEGARSLFATANPDLSGQSLKRAWESMNRDRELGRAGDSAYYLNYTGQKSAWNLVDYTDLLEFWLEQLRTETDAHDADRYAHVLVDEVQDLSPLQMALISALVDKQGTGFFAIGDPNQSIYGFRGAVADVQSHLKALWPDLVTVSLEKNYRSTRQVLDLAQGVFPHAAGLSAVRQDMGSAVLFQAGTAAQEAAWMGGKILSLVGGTAHWQADAGEQGGLGPGDIAVLVRFKALIPLYRNMFDKMGIPCAAPEAEAFFRDPRVERILAQAGAVFGIMTTDMEQVCPDDILARGPEHIARYVGDRPPFDRMFWSSTPFKKLVASYHQHGSWAGLLNHLSLESELEEIRLAAQKVQIMTLHGAKGLEFEAVFLPALEEGILPFVGTDILTGKVQSLEIRSDVDEERRLFYVGLTRAKQRVYLSHSRERKIFGHTLRGKPTRFLRDLPAHGLSVRSARAHVRVQEKSLTMLEKMRPHKMS</sequence>
<dbReference type="SUPFAM" id="SSF89550">
    <property type="entry name" value="PHP domain-like"/>
    <property type="match status" value="1"/>
</dbReference>
<dbReference type="Gene3D" id="3.20.20.140">
    <property type="entry name" value="Metal-dependent hydrolases"/>
    <property type="match status" value="1"/>
</dbReference>
<dbReference type="EMBL" id="BDFE01000015">
    <property type="protein sequence ID" value="GAU08854.1"/>
    <property type="molecule type" value="Genomic_DNA"/>
</dbReference>
<reference evidence="9" key="1">
    <citation type="submission" date="2016-06" db="EMBL/GenBank/DDBJ databases">
        <title>Draft genome sequence of Desulfoplanes formicivorans strain Pf12B.</title>
        <authorList>
            <person name="Watanabe M."/>
            <person name="Kojima H."/>
            <person name="Fukui M."/>
        </authorList>
    </citation>
    <scope>NUCLEOTIDE SEQUENCE [LARGE SCALE GENOMIC DNA]</scope>
    <source>
        <strain evidence="9">Pf12B</strain>
    </source>
</reference>
<comment type="caution">
    <text evidence="8">The sequence shown here is derived from an EMBL/GenBank/DDBJ whole genome shotgun (WGS) entry which is preliminary data.</text>
</comment>
<dbReference type="OrthoDB" id="9810135at2"/>
<feature type="domain" description="UvrD-like helicase ATP-binding" evidence="7">
    <location>
        <begin position="462"/>
        <end position="715"/>
    </location>
</feature>
<evidence type="ECO:0000259" key="7">
    <source>
        <dbReference type="PROSITE" id="PS51198"/>
    </source>
</evidence>
<name>A0A194AJC8_9BACT</name>
<dbReference type="CDD" id="cd18807">
    <property type="entry name" value="SF1_C_UvrD"/>
    <property type="match status" value="1"/>
</dbReference>
<dbReference type="InterPro" id="IPR027417">
    <property type="entry name" value="P-loop_NTPase"/>
</dbReference>
<evidence type="ECO:0000256" key="5">
    <source>
        <dbReference type="PROSITE-ProRule" id="PRU00560"/>
    </source>
</evidence>
<keyword evidence="2 5" id="KW-0378">Hydrolase</keyword>
<dbReference type="Pfam" id="PF13361">
    <property type="entry name" value="UvrD_C"/>
    <property type="match status" value="2"/>
</dbReference>
<keyword evidence="4 5" id="KW-0067">ATP-binding</keyword>
<feature type="region of interest" description="Disordered" evidence="6">
    <location>
        <begin position="434"/>
        <end position="462"/>
    </location>
</feature>
<keyword evidence="9" id="KW-1185">Reference proteome</keyword>
<dbReference type="InterPro" id="IPR013986">
    <property type="entry name" value="DExx_box_DNA_helicase_dom_sf"/>
</dbReference>
<dbReference type="CDD" id="cd19067">
    <property type="entry name" value="PfuEndoQ-like"/>
    <property type="match status" value="1"/>
</dbReference>
<evidence type="ECO:0000313" key="9">
    <source>
        <dbReference type="Proteomes" id="UP000095200"/>
    </source>
</evidence>
<dbReference type="Gene3D" id="1.10.10.160">
    <property type="match status" value="1"/>
</dbReference>
<dbReference type="AlphaFoldDB" id="A0A194AJC8"/>
<dbReference type="Gene3D" id="1.10.486.10">
    <property type="entry name" value="PCRA, domain 4"/>
    <property type="match status" value="1"/>
</dbReference>
<evidence type="ECO:0000256" key="1">
    <source>
        <dbReference type="ARBA" id="ARBA00022741"/>
    </source>
</evidence>
<evidence type="ECO:0000256" key="6">
    <source>
        <dbReference type="SAM" id="MobiDB-lite"/>
    </source>
</evidence>
<proteinExistence type="predicted"/>
<keyword evidence="1 5" id="KW-0547">Nucleotide-binding</keyword>
<feature type="compositionally biased region" description="Basic and acidic residues" evidence="6">
    <location>
        <begin position="450"/>
        <end position="460"/>
    </location>
</feature>
<dbReference type="InterPro" id="IPR014016">
    <property type="entry name" value="UvrD-like_ATP-bd"/>
</dbReference>
<dbReference type="CDD" id="cd17932">
    <property type="entry name" value="DEXQc_UvrD"/>
    <property type="match status" value="1"/>
</dbReference>
<dbReference type="GO" id="GO:0016787">
    <property type="term" value="F:hydrolase activity"/>
    <property type="evidence" value="ECO:0007669"/>
    <property type="project" value="UniProtKB-UniRule"/>
</dbReference>
<dbReference type="GO" id="GO:0004386">
    <property type="term" value="F:helicase activity"/>
    <property type="evidence" value="ECO:0007669"/>
    <property type="project" value="UniProtKB-UniRule"/>
</dbReference>
<keyword evidence="3 5" id="KW-0347">Helicase</keyword>
<dbReference type="PANTHER" id="PTHR40084">
    <property type="entry name" value="PHOSPHOHYDROLASE, PHP FAMILY"/>
    <property type="match status" value="1"/>
</dbReference>
<evidence type="ECO:0000256" key="3">
    <source>
        <dbReference type="ARBA" id="ARBA00022806"/>
    </source>
</evidence>
<organism evidence="8 9">
    <name type="scientific">Desulfoplanes formicivorans</name>
    <dbReference type="NCBI Taxonomy" id="1592317"/>
    <lineage>
        <taxon>Bacteria</taxon>
        <taxon>Pseudomonadati</taxon>
        <taxon>Thermodesulfobacteriota</taxon>
        <taxon>Desulfovibrionia</taxon>
        <taxon>Desulfovibrionales</taxon>
        <taxon>Desulfoplanaceae</taxon>
        <taxon>Desulfoplanes</taxon>
    </lineage>
</organism>
<dbReference type="GO" id="GO:0005524">
    <property type="term" value="F:ATP binding"/>
    <property type="evidence" value="ECO:0007669"/>
    <property type="project" value="UniProtKB-UniRule"/>
</dbReference>
<dbReference type="STRING" id="1592317.DPF_1571"/>
<dbReference type="GO" id="GO:0140097">
    <property type="term" value="F:catalytic activity, acting on DNA"/>
    <property type="evidence" value="ECO:0007669"/>
    <property type="project" value="UniProtKB-ARBA"/>
</dbReference>
<dbReference type="PANTHER" id="PTHR40084:SF1">
    <property type="entry name" value="PHOSPHOTRANSFERASE"/>
    <property type="match status" value="1"/>
</dbReference>
<dbReference type="InterPro" id="IPR014017">
    <property type="entry name" value="DNA_helicase_UvrD-like_C"/>
</dbReference>
<dbReference type="Pfam" id="PF13245">
    <property type="entry name" value="AAA_19"/>
    <property type="match status" value="1"/>
</dbReference>
<dbReference type="InterPro" id="IPR016195">
    <property type="entry name" value="Pol/histidinol_Pase-like"/>
</dbReference>
<feature type="binding site" evidence="5">
    <location>
        <begin position="483"/>
        <end position="490"/>
    </location>
    <ligand>
        <name>ATP</name>
        <dbReference type="ChEBI" id="CHEBI:30616"/>
    </ligand>
</feature>
<protein>
    <submittedName>
        <fullName evidence="8">ATP-dependent DNA helicase UvrD</fullName>
    </submittedName>
</protein>
<evidence type="ECO:0000313" key="8">
    <source>
        <dbReference type="EMBL" id="GAU08854.1"/>
    </source>
</evidence>
<accession>A0A194AJC8</accession>
<evidence type="ECO:0000256" key="4">
    <source>
        <dbReference type="ARBA" id="ARBA00022840"/>
    </source>
</evidence>